<feature type="domain" description="Enoyl reductase (ER)" evidence="4">
    <location>
        <begin position="26"/>
        <end position="354"/>
    </location>
</feature>
<accession>A0A147GRV1</accession>
<dbReference type="SMART" id="SM00829">
    <property type="entry name" value="PKS_ER"/>
    <property type="match status" value="1"/>
</dbReference>
<dbReference type="InterPro" id="IPR011032">
    <property type="entry name" value="GroES-like_sf"/>
</dbReference>
<dbReference type="InterPro" id="IPR020843">
    <property type="entry name" value="ER"/>
</dbReference>
<dbReference type="Proteomes" id="UP000072741">
    <property type="component" value="Unassembled WGS sequence"/>
</dbReference>
<dbReference type="SUPFAM" id="SSF50129">
    <property type="entry name" value="GroES-like"/>
    <property type="match status" value="1"/>
</dbReference>
<dbReference type="PANTHER" id="PTHR43401">
    <property type="entry name" value="L-THREONINE 3-DEHYDROGENASE"/>
    <property type="match status" value="1"/>
</dbReference>
<dbReference type="InterPro" id="IPR013154">
    <property type="entry name" value="ADH-like_N"/>
</dbReference>
<dbReference type="PANTHER" id="PTHR43401:SF2">
    <property type="entry name" value="L-THREONINE 3-DEHYDROGENASE"/>
    <property type="match status" value="1"/>
</dbReference>
<protein>
    <recommendedName>
        <fullName evidence="4">Enoyl reductase (ER) domain-containing protein</fullName>
    </recommendedName>
</protein>
<dbReference type="EMBL" id="LDSL01000096">
    <property type="protein sequence ID" value="KTT18928.1"/>
    <property type="molecule type" value="Genomic_DNA"/>
</dbReference>
<dbReference type="PATRIC" id="fig|433924.3.peg.5179"/>
<evidence type="ECO:0000313" key="6">
    <source>
        <dbReference type="Proteomes" id="UP000072741"/>
    </source>
</evidence>
<evidence type="ECO:0000256" key="2">
    <source>
        <dbReference type="ARBA" id="ARBA00022833"/>
    </source>
</evidence>
<gene>
    <name evidence="5" type="ORF">NS331_15055</name>
</gene>
<dbReference type="InterPro" id="IPR036291">
    <property type="entry name" value="NAD(P)-bd_dom_sf"/>
</dbReference>
<keyword evidence="3" id="KW-0560">Oxidoreductase</keyword>
<keyword evidence="2" id="KW-0862">Zinc</keyword>
<dbReference type="GO" id="GO:0046872">
    <property type="term" value="F:metal ion binding"/>
    <property type="evidence" value="ECO:0007669"/>
    <property type="project" value="UniProtKB-KW"/>
</dbReference>
<organism evidence="5 6">
    <name type="scientific">Pseudacidovorax intermedius</name>
    <dbReference type="NCBI Taxonomy" id="433924"/>
    <lineage>
        <taxon>Bacteria</taxon>
        <taxon>Pseudomonadati</taxon>
        <taxon>Pseudomonadota</taxon>
        <taxon>Betaproteobacteria</taxon>
        <taxon>Burkholderiales</taxon>
        <taxon>Comamonadaceae</taxon>
        <taxon>Pseudacidovorax</taxon>
    </lineage>
</organism>
<evidence type="ECO:0000256" key="3">
    <source>
        <dbReference type="ARBA" id="ARBA00023002"/>
    </source>
</evidence>
<sequence>MQKPSDAPGTAGDSYSLVMKTGPEWSDLARVRRPLSAPRPGSALVKIHRAAVCGTDLHILKWNDWAQQHYRLPLPLGHEFSGVIAAIGADDASAHHGLAVGDSVTVETHLACGHCDQCLRDRGHTCLNLKVFTRLGEGAFAEYATVPLAMLRRLPAGMSHRHGCLLEPLGIALRAVEECRVTGGVLFVSGCGPIGLLAVAAARQTGVARVLAADLSPARRELALALGAEVAVDPRDGSDRALVGTGVDAVIEASGSPAAIENALNLLRPGGTLMLAGMPAQNLALDLSRHVVLREIAIRGVYGRHLQGTWARLQEIAPRMQSALDRLITHEFAQDDFAEAFRVAMDGQAGKVELIFS</sequence>
<dbReference type="InterPro" id="IPR013149">
    <property type="entry name" value="ADH-like_C"/>
</dbReference>
<evidence type="ECO:0000256" key="1">
    <source>
        <dbReference type="ARBA" id="ARBA00022723"/>
    </source>
</evidence>
<keyword evidence="6" id="KW-1185">Reference proteome</keyword>
<dbReference type="GO" id="GO:0016491">
    <property type="term" value="F:oxidoreductase activity"/>
    <property type="evidence" value="ECO:0007669"/>
    <property type="project" value="UniProtKB-KW"/>
</dbReference>
<dbReference type="Gene3D" id="3.90.180.10">
    <property type="entry name" value="Medium-chain alcohol dehydrogenases, catalytic domain"/>
    <property type="match status" value="1"/>
</dbReference>
<dbReference type="OrthoDB" id="9787435at2"/>
<dbReference type="InterPro" id="IPR050129">
    <property type="entry name" value="Zn_alcohol_dh"/>
</dbReference>
<evidence type="ECO:0000313" key="5">
    <source>
        <dbReference type="EMBL" id="KTT18928.1"/>
    </source>
</evidence>
<dbReference type="SUPFAM" id="SSF51735">
    <property type="entry name" value="NAD(P)-binding Rossmann-fold domains"/>
    <property type="match status" value="1"/>
</dbReference>
<keyword evidence="1" id="KW-0479">Metal-binding</keyword>
<name>A0A147GRV1_9BURK</name>
<proteinExistence type="predicted"/>
<dbReference type="AlphaFoldDB" id="A0A147GRV1"/>
<evidence type="ECO:0000259" key="4">
    <source>
        <dbReference type="SMART" id="SM00829"/>
    </source>
</evidence>
<dbReference type="Pfam" id="PF08240">
    <property type="entry name" value="ADH_N"/>
    <property type="match status" value="1"/>
</dbReference>
<dbReference type="Gene3D" id="3.40.50.720">
    <property type="entry name" value="NAD(P)-binding Rossmann-like Domain"/>
    <property type="match status" value="1"/>
</dbReference>
<dbReference type="Pfam" id="PF00107">
    <property type="entry name" value="ADH_zinc_N"/>
    <property type="match status" value="1"/>
</dbReference>
<reference evidence="5 6" key="1">
    <citation type="journal article" date="2016" name="Front. Microbiol.">
        <title>Genomic Resource of Rice Seed Associated Bacteria.</title>
        <authorList>
            <person name="Midha S."/>
            <person name="Bansal K."/>
            <person name="Sharma S."/>
            <person name="Kumar N."/>
            <person name="Patil P.P."/>
            <person name="Chaudhry V."/>
            <person name="Patil P.B."/>
        </authorList>
    </citation>
    <scope>NUCLEOTIDE SEQUENCE [LARGE SCALE GENOMIC DNA]</scope>
    <source>
        <strain evidence="5 6">NS331</strain>
    </source>
</reference>
<dbReference type="RefSeq" id="WP_058642785.1">
    <property type="nucleotide sequence ID" value="NZ_LDSL01000096.1"/>
</dbReference>
<comment type="caution">
    <text evidence="5">The sequence shown here is derived from an EMBL/GenBank/DDBJ whole genome shotgun (WGS) entry which is preliminary data.</text>
</comment>